<dbReference type="AlphaFoldDB" id="A0AAN8TFP5"/>
<sequence length="113" mass="12207">MSITNRIKCCNGSFLELIFDIKRGNREAINCIIKRPDEKLFGCNTDYIGAISAIEEGLQGSQPSIYGSPLAGKLFVVIGASGAGKAIAYVAKENTRVVIAKRTYVSTSFRNSV</sequence>
<dbReference type="GO" id="GO:0004764">
    <property type="term" value="F:shikimate 3-dehydrogenase (NADP+) activity"/>
    <property type="evidence" value="ECO:0007669"/>
    <property type="project" value="InterPro"/>
</dbReference>
<dbReference type="Gene3D" id="3.40.50.720">
    <property type="entry name" value="NAD(P)-binding Rossmann-like Domain"/>
    <property type="match status" value="1"/>
</dbReference>
<dbReference type="Proteomes" id="UP001371456">
    <property type="component" value="Unassembled WGS sequence"/>
</dbReference>
<protein>
    <submittedName>
        <fullName evidence="1">Uncharacterized protein</fullName>
    </submittedName>
</protein>
<keyword evidence="2" id="KW-1185">Reference proteome</keyword>
<organism evidence="1 2">
    <name type="scientific">Solanum bulbocastanum</name>
    <name type="common">Wild potato</name>
    <dbReference type="NCBI Taxonomy" id="147425"/>
    <lineage>
        <taxon>Eukaryota</taxon>
        <taxon>Viridiplantae</taxon>
        <taxon>Streptophyta</taxon>
        <taxon>Embryophyta</taxon>
        <taxon>Tracheophyta</taxon>
        <taxon>Spermatophyta</taxon>
        <taxon>Magnoliopsida</taxon>
        <taxon>eudicotyledons</taxon>
        <taxon>Gunneridae</taxon>
        <taxon>Pentapetalae</taxon>
        <taxon>asterids</taxon>
        <taxon>lamiids</taxon>
        <taxon>Solanales</taxon>
        <taxon>Solanaceae</taxon>
        <taxon>Solanoideae</taxon>
        <taxon>Solaneae</taxon>
        <taxon>Solanum</taxon>
    </lineage>
</organism>
<accession>A0AAN8TFP5</accession>
<comment type="caution">
    <text evidence="1">The sequence shown here is derived from an EMBL/GenBank/DDBJ whole genome shotgun (WGS) entry which is preliminary data.</text>
</comment>
<dbReference type="InterPro" id="IPR036291">
    <property type="entry name" value="NAD(P)-bd_dom_sf"/>
</dbReference>
<dbReference type="Gene3D" id="3.40.50.10860">
    <property type="entry name" value="Leucine Dehydrogenase, chain A, domain 1"/>
    <property type="match status" value="1"/>
</dbReference>
<dbReference type="GO" id="GO:0019632">
    <property type="term" value="P:shikimate metabolic process"/>
    <property type="evidence" value="ECO:0007669"/>
    <property type="project" value="TreeGrafter"/>
</dbReference>
<evidence type="ECO:0000313" key="2">
    <source>
        <dbReference type="Proteomes" id="UP001371456"/>
    </source>
</evidence>
<dbReference type="EMBL" id="JBANQN010000007">
    <property type="protein sequence ID" value="KAK6784337.1"/>
    <property type="molecule type" value="Genomic_DNA"/>
</dbReference>
<reference evidence="1 2" key="1">
    <citation type="submission" date="2024-02" db="EMBL/GenBank/DDBJ databases">
        <title>de novo genome assembly of Solanum bulbocastanum strain 11H21.</title>
        <authorList>
            <person name="Hosaka A.J."/>
        </authorList>
    </citation>
    <scope>NUCLEOTIDE SEQUENCE [LARGE SCALE GENOMIC DNA]</scope>
    <source>
        <tissue evidence="1">Young leaves</tissue>
    </source>
</reference>
<name>A0AAN8TFP5_SOLBU</name>
<gene>
    <name evidence="1" type="ORF">RDI58_017792</name>
</gene>
<dbReference type="InterPro" id="IPR022893">
    <property type="entry name" value="Shikimate_DH_fam"/>
</dbReference>
<dbReference type="SUPFAM" id="SSF51735">
    <property type="entry name" value="NAD(P)-binding Rossmann-fold domains"/>
    <property type="match status" value="1"/>
</dbReference>
<proteinExistence type="predicted"/>
<dbReference type="PANTHER" id="PTHR21089">
    <property type="entry name" value="SHIKIMATE DEHYDROGENASE"/>
    <property type="match status" value="1"/>
</dbReference>
<dbReference type="GO" id="GO:0009423">
    <property type="term" value="P:chorismate biosynthetic process"/>
    <property type="evidence" value="ECO:0007669"/>
    <property type="project" value="TreeGrafter"/>
</dbReference>
<dbReference type="PANTHER" id="PTHR21089:SF1">
    <property type="entry name" value="BIFUNCTIONAL 3-DEHYDROQUINATE DEHYDRATASE_SHIKIMATE DEHYDROGENASE, CHLOROPLASTIC"/>
    <property type="match status" value="1"/>
</dbReference>
<evidence type="ECO:0000313" key="1">
    <source>
        <dbReference type="EMBL" id="KAK6784337.1"/>
    </source>
</evidence>